<evidence type="ECO:0000313" key="4">
    <source>
        <dbReference type="Proteomes" id="UP000187455"/>
    </source>
</evidence>
<dbReference type="OrthoDB" id="5317514at2759"/>
<dbReference type="InterPro" id="IPR029002">
    <property type="entry name" value="PLPC/GPLD1"/>
</dbReference>
<accession>A0A1R0H7D7</accession>
<gene>
    <name evidence="3" type="ORF">AYI68_g772</name>
</gene>
<dbReference type="PANTHER" id="PTHR23221">
    <property type="entry name" value="GLYCOSYLPHOSPHATIDYLINOSITOL PHOSPHOLIPASE D"/>
    <property type="match status" value="1"/>
</dbReference>
<dbReference type="EMBL" id="LSSL01000260">
    <property type="protein sequence ID" value="OLY85049.1"/>
    <property type="molecule type" value="Genomic_DNA"/>
</dbReference>
<dbReference type="AlphaFoldDB" id="A0A1R0H7D7"/>
<dbReference type="PANTHER" id="PTHR23221:SF7">
    <property type="entry name" value="PHOSPHATIDYLINOSITOL-GLYCAN-SPECIFIC PHOSPHOLIPASE D"/>
    <property type="match status" value="1"/>
</dbReference>
<feature type="chain" id="PRO_5012887088" evidence="1">
    <location>
        <begin position="24"/>
        <end position="182"/>
    </location>
</feature>
<feature type="signal peptide" evidence="1">
    <location>
        <begin position="1"/>
        <end position="23"/>
    </location>
</feature>
<dbReference type="Pfam" id="PF00882">
    <property type="entry name" value="Zn_dep_PLPC"/>
    <property type="match status" value="1"/>
</dbReference>
<keyword evidence="4" id="KW-1185">Reference proteome</keyword>
<evidence type="ECO:0000313" key="3">
    <source>
        <dbReference type="EMBL" id="OLY85049.1"/>
    </source>
</evidence>
<dbReference type="STRING" id="133383.A0A1R0H7D7"/>
<dbReference type="GO" id="GO:0004621">
    <property type="term" value="F:glycosylphosphatidylinositol phospholipase D activity"/>
    <property type="evidence" value="ECO:0007669"/>
    <property type="project" value="InterPro"/>
</dbReference>
<name>A0A1R0H7D7_9FUNG</name>
<dbReference type="InterPro" id="IPR001028">
    <property type="entry name" value="Gprt_PLipase_D"/>
</dbReference>
<feature type="domain" description="Phospholipase C/D" evidence="2">
    <location>
        <begin position="28"/>
        <end position="168"/>
    </location>
</feature>
<organism evidence="3 4">
    <name type="scientific">Smittium mucronatum</name>
    <dbReference type="NCBI Taxonomy" id="133383"/>
    <lineage>
        <taxon>Eukaryota</taxon>
        <taxon>Fungi</taxon>
        <taxon>Fungi incertae sedis</taxon>
        <taxon>Zoopagomycota</taxon>
        <taxon>Kickxellomycotina</taxon>
        <taxon>Harpellomycetes</taxon>
        <taxon>Harpellales</taxon>
        <taxon>Legeriomycetaceae</taxon>
        <taxon>Smittium</taxon>
    </lineage>
</organism>
<sequence>MLPHAFAIYISILVCFFFKGSISCGPAVHNEVSERALNWFQALSDNEHDIYFAKIISSNINSLQTGVLFPDWGYGCLGYDSESEAAHWSPFLEAAISLLNSQYQPPYDDEAQKIISFLYGIASHQVADESWHSINMKDGFMNVVDELEFNNKESSHSILDVGGDFFMKTLNNLDYIRVNLQS</sequence>
<dbReference type="GO" id="GO:0031012">
    <property type="term" value="C:extracellular matrix"/>
    <property type="evidence" value="ECO:0007669"/>
    <property type="project" value="TreeGrafter"/>
</dbReference>
<evidence type="ECO:0000256" key="1">
    <source>
        <dbReference type="SAM" id="SignalP"/>
    </source>
</evidence>
<proteinExistence type="predicted"/>
<keyword evidence="1" id="KW-0732">Signal</keyword>
<dbReference type="PRINTS" id="PR00718">
    <property type="entry name" value="PHPHLIPASED"/>
</dbReference>
<protein>
    <submittedName>
        <fullName evidence="3">Phosphatidylinositol-glycan-specific phospholipase D</fullName>
    </submittedName>
</protein>
<comment type="caution">
    <text evidence="3">The sequence shown here is derived from an EMBL/GenBank/DDBJ whole genome shotgun (WGS) entry which is preliminary data.</text>
</comment>
<dbReference type="GO" id="GO:0005615">
    <property type="term" value="C:extracellular space"/>
    <property type="evidence" value="ECO:0007669"/>
    <property type="project" value="TreeGrafter"/>
</dbReference>
<evidence type="ECO:0000259" key="2">
    <source>
        <dbReference type="Pfam" id="PF00882"/>
    </source>
</evidence>
<dbReference type="Proteomes" id="UP000187455">
    <property type="component" value="Unassembled WGS sequence"/>
</dbReference>
<reference evidence="3 4" key="1">
    <citation type="journal article" date="2016" name="Mol. Biol. Evol.">
        <title>Genome-Wide Survey of Gut Fungi (Harpellales) Reveals the First Horizontally Transferred Ubiquitin Gene from a Mosquito Host.</title>
        <authorList>
            <person name="Wang Y."/>
            <person name="White M.M."/>
            <person name="Kvist S."/>
            <person name="Moncalvo J.M."/>
        </authorList>
    </citation>
    <scope>NUCLEOTIDE SEQUENCE [LARGE SCALE GENOMIC DNA]</scope>
    <source>
        <strain evidence="3 4">ALG-7-W6</strain>
    </source>
</reference>